<keyword evidence="6 10" id="KW-0732">Signal</keyword>
<feature type="signal peptide" evidence="10">
    <location>
        <begin position="1"/>
        <end position="17"/>
    </location>
</feature>
<evidence type="ECO:0000256" key="4">
    <source>
        <dbReference type="ARBA" id="ARBA00022525"/>
    </source>
</evidence>
<keyword evidence="5" id="KW-0472">Membrane</keyword>
<comment type="subcellular location">
    <subcellularLocation>
        <location evidence="1">Membrane</location>
        <topology evidence="1">Lipid-anchor</topology>
        <topology evidence="1">GPI-anchor</topology>
    </subcellularLocation>
    <subcellularLocation>
        <location evidence="2">Secreted</location>
    </subcellularLocation>
</comment>
<keyword evidence="13" id="KW-1185">Reference proteome</keyword>
<evidence type="ECO:0000256" key="7">
    <source>
        <dbReference type="ARBA" id="ARBA00023157"/>
    </source>
</evidence>
<evidence type="ECO:0000259" key="11">
    <source>
        <dbReference type="Pfam" id="PF05730"/>
    </source>
</evidence>
<evidence type="ECO:0000256" key="8">
    <source>
        <dbReference type="ARBA" id="ARBA00023288"/>
    </source>
</evidence>
<keyword evidence="4" id="KW-0964">Secreted</keyword>
<proteinExistence type="inferred from homology"/>
<feature type="region of interest" description="Disordered" evidence="9">
    <location>
        <begin position="116"/>
        <end position="182"/>
    </location>
</feature>
<sequence>MQFKAVAISLFLALAAAQTFMLNDDIDDLITQIPSCPRKCLDEANNKGSCDADDHVCQCDNTEKILNPALSCLSDCTLKDQENRDTDVLTWDVMTEANQVGADICRAVRRQQDKSASSSVAASTSSAAPAPGTTLTPATTTTAAASTATVANNNNANNNNNNNNNNPTDTKDDAAPSPTPSSAAVNQAVAGMGMVGAAAMFALAL</sequence>
<evidence type="ECO:0000313" key="13">
    <source>
        <dbReference type="Proteomes" id="UP000481858"/>
    </source>
</evidence>
<feature type="domain" description="CFEM" evidence="11">
    <location>
        <begin position="31"/>
        <end position="82"/>
    </location>
</feature>
<dbReference type="GO" id="GO:0005576">
    <property type="term" value="C:extracellular region"/>
    <property type="evidence" value="ECO:0007669"/>
    <property type="project" value="UniProtKB-SubCell"/>
</dbReference>
<evidence type="ECO:0000256" key="2">
    <source>
        <dbReference type="ARBA" id="ARBA00004613"/>
    </source>
</evidence>
<protein>
    <recommendedName>
        <fullName evidence="11">CFEM domain-containing protein</fullName>
    </recommendedName>
</protein>
<dbReference type="Pfam" id="PF05730">
    <property type="entry name" value="CFEM"/>
    <property type="match status" value="1"/>
</dbReference>
<organism evidence="12 13">
    <name type="scientific">Xylaria multiplex</name>
    <dbReference type="NCBI Taxonomy" id="323545"/>
    <lineage>
        <taxon>Eukaryota</taxon>
        <taxon>Fungi</taxon>
        <taxon>Dikarya</taxon>
        <taxon>Ascomycota</taxon>
        <taxon>Pezizomycotina</taxon>
        <taxon>Sordariomycetes</taxon>
        <taxon>Xylariomycetidae</taxon>
        <taxon>Xylariales</taxon>
        <taxon>Xylariaceae</taxon>
        <taxon>Xylaria</taxon>
    </lineage>
</organism>
<dbReference type="InterPro" id="IPR008427">
    <property type="entry name" value="Extracellular_membr_CFEM_dom"/>
</dbReference>
<accession>A0A7C8MIP0</accession>
<keyword evidence="7" id="KW-1015">Disulfide bond</keyword>
<gene>
    <name evidence="12" type="ORF">GQX73_g10086</name>
</gene>
<dbReference type="AlphaFoldDB" id="A0A7C8MIP0"/>
<keyword evidence="8" id="KW-0449">Lipoprotein</keyword>
<comment type="similarity">
    <text evidence="3">Belongs to the RBT5 family.</text>
</comment>
<evidence type="ECO:0000256" key="6">
    <source>
        <dbReference type="ARBA" id="ARBA00022729"/>
    </source>
</evidence>
<reference evidence="12 13" key="1">
    <citation type="submission" date="2019-12" db="EMBL/GenBank/DDBJ databases">
        <title>Draft genome sequence of the ascomycete Xylaria multiplex DSM 110363.</title>
        <authorList>
            <person name="Buettner E."/>
            <person name="Kellner H."/>
        </authorList>
    </citation>
    <scope>NUCLEOTIDE SEQUENCE [LARGE SCALE GENOMIC DNA]</scope>
    <source>
        <strain evidence="12 13">DSM 110363</strain>
    </source>
</reference>
<feature type="chain" id="PRO_5028865566" description="CFEM domain-containing protein" evidence="10">
    <location>
        <begin position="18"/>
        <end position="205"/>
    </location>
</feature>
<evidence type="ECO:0000256" key="9">
    <source>
        <dbReference type="SAM" id="MobiDB-lite"/>
    </source>
</evidence>
<evidence type="ECO:0000256" key="3">
    <source>
        <dbReference type="ARBA" id="ARBA00010031"/>
    </source>
</evidence>
<evidence type="ECO:0000256" key="5">
    <source>
        <dbReference type="ARBA" id="ARBA00022622"/>
    </source>
</evidence>
<comment type="caution">
    <text evidence="12">The sequence shown here is derived from an EMBL/GenBank/DDBJ whole genome shotgun (WGS) entry which is preliminary data.</text>
</comment>
<evidence type="ECO:0000256" key="1">
    <source>
        <dbReference type="ARBA" id="ARBA00004589"/>
    </source>
</evidence>
<dbReference type="InParanoid" id="A0A7C8MIP0"/>
<dbReference type="EMBL" id="WUBL01000200">
    <property type="protein sequence ID" value="KAF2963490.1"/>
    <property type="molecule type" value="Genomic_DNA"/>
</dbReference>
<keyword evidence="5" id="KW-0336">GPI-anchor</keyword>
<dbReference type="Proteomes" id="UP000481858">
    <property type="component" value="Unassembled WGS sequence"/>
</dbReference>
<evidence type="ECO:0000256" key="10">
    <source>
        <dbReference type="SAM" id="SignalP"/>
    </source>
</evidence>
<feature type="compositionally biased region" description="Low complexity" evidence="9">
    <location>
        <begin position="116"/>
        <end position="168"/>
    </location>
</feature>
<dbReference type="OrthoDB" id="3767534at2759"/>
<keyword evidence="5" id="KW-0325">Glycoprotein</keyword>
<name>A0A7C8MIP0_9PEZI</name>
<evidence type="ECO:0000313" key="12">
    <source>
        <dbReference type="EMBL" id="KAF2963490.1"/>
    </source>
</evidence>
<dbReference type="GO" id="GO:0098552">
    <property type="term" value="C:side of membrane"/>
    <property type="evidence" value="ECO:0007669"/>
    <property type="project" value="UniProtKB-KW"/>
</dbReference>